<feature type="domain" description="RNase H type-1" evidence="2">
    <location>
        <begin position="76"/>
        <end position="190"/>
    </location>
</feature>
<proteinExistence type="predicted"/>
<dbReference type="PANTHER" id="PTHR47074">
    <property type="entry name" value="BNAC02G40300D PROTEIN"/>
    <property type="match status" value="1"/>
</dbReference>
<dbReference type="CDD" id="cd06222">
    <property type="entry name" value="RNase_H_like"/>
    <property type="match status" value="1"/>
</dbReference>
<keyword evidence="4" id="KW-1185">Reference proteome</keyword>
<dbReference type="Gramene" id="Bo1g013170.1">
    <property type="protein sequence ID" value="Bo1g013170.1"/>
    <property type="gene ID" value="Bo1g013170"/>
</dbReference>
<evidence type="ECO:0000259" key="2">
    <source>
        <dbReference type="Pfam" id="PF13456"/>
    </source>
</evidence>
<dbReference type="InterPro" id="IPR044730">
    <property type="entry name" value="RNase_H-like_dom_plant"/>
</dbReference>
<dbReference type="PANTHER" id="PTHR47074:SF11">
    <property type="entry name" value="REVERSE TRANSCRIPTASE-LIKE PROTEIN"/>
    <property type="match status" value="1"/>
</dbReference>
<feature type="transmembrane region" description="Helical" evidence="1">
    <location>
        <begin position="6"/>
        <end position="24"/>
    </location>
</feature>
<sequence>CTNSRAALPPLGIVSSPLVLWLLWNFWTTRNKLVFEGKAFQVEYIISKAVAEARAWEDANLGKKKAQKKGPQEIVEESSKTGGMGWIIENEEGAVLCRGSSNRTYVGSALIAEALAMRDALKQAKDLLLPSIHIYSDSQVLISTLCEGPDLNEIACILTDIRNLTTLFCPIFYSFVPRLENSQTDSLARASLARLVI</sequence>
<accession>A0A0D3A343</accession>
<evidence type="ECO:0000256" key="1">
    <source>
        <dbReference type="SAM" id="Phobius"/>
    </source>
</evidence>
<evidence type="ECO:0000313" key="4">
    <source>
        <dbReference type="Proteomes" id="UP000032141"/>
    </source>
</evidence>
<name>A0A0D3A343_BRAOL</name>
<dbReference type="EnsemblPlants" id="Bo1g013170.1">
    <property type="protein sequence ID" value="Bo1g013170.1"/>
    <property type="gene ID" value="Bo1g013170"/>
</dbReference>
<reference evidence="3 4" key="1">
    <citation type="journal article" date="2014" name="Genome Biol.">
        <title>Transcriptome and methylome profiling reveals relics of genome dominance in the mesopolyploid Brassica oleracea.</title>
        <authorList>
            <person name="Parkin I.A."/>
            <person name="Koh C."/>
            <person name="Tang H."/>
            <person name="Robinson S.J."/>
            <person name="Kagale S."/>
            <person name="Clarke W.E."/>
            <person name="Town C.D."/>
            <person name="Nixon J."/>
            <person name="Krishnakumar V."/>
            <person name="Bidwell S.L."/>
            <person name="Denoeud F."/>
            <person name="Belcram H."/>
            <person name="Links M.G."/>
            <person name="Just J."/>
            <person name="Clarke C."/>
            <person name="Bender T."/>
            <person name="Huebert T."/>
            <person name="Mason A.S."/>
            <person name="Pires J.C."/>
            <person name="Barker G."/>
            <person name="Moore J."/>
            <person name="Walley P.G."/>
            <person name="Manoli S."/>
            <person name="Batley J."/>
            <person name="Edwards D."/>
            <person name="Nelson M.N."/>
            <person name="Wang X."/>
            <person name="Paterson A.H."/>
            <person name="King G."/>
            <person name="Bancroft I."/>
            <person name="Chalhoub B."/>
            <person name="Sharpe A.G."/>
        </authorList>
    </citation>
    <scope>NUCLEOTIDE SEQUENCE</scope>
    <source>
        <strain evidence="3 4">cv. TO1000</strain>
    </source>
</reference>
<dbReference type="InterPro" id="IPR002156">
    <property type="entry name" value="RNaseH_domain"/>
</dbReference>
<dbReference type="SUPFAM" id="SSF53098">
    <property type="entry name" value="Ribonuclease H-like"/>
    <property type="match status" value="1"/>
</dbReference>
<keyword evidence="1" id="KW-0812">Transmembrane</keyword>
<protein>
    <recommendedName>
        <fullName evidence="2">RNase H type-1 domain-containing protein</fullName>
    </recommendedName>
</protein>
<keyword evidence="1" id="KW-0472">Membrane</keyword>
<dbReference type="InterPro" id="IPR052929">
    <property type="entry name" value="RNase_H-like_EbsB-rel"/>
</dbReference>
<organism evidence="3 4">
    <name type="scientific">Brassica oleracea var. oleracea</name>
    <dbReference type="NCBI Taxonomy" id="109376"/>
    <lineage>
        <taxon>Eukaryota</taxon>
        <taxon>Viridiplantae</taxon>
        <taxon>Streptophyta</taxon>
        <taxon>Embryophyta</taxon>
        <taxon>Tracheophyta</taxon>
        <taxon>Spermatophyta</taxon>
        <taxon>Magnoliopsida</taxon>
        <taxon>eudicotyledons</taxon>
        <taxon>Gunneridae</taxon>
        <taxon>Pentapetalae</taxon>
        <taxon>rosids</taxon>
        <taxon>malvids</taxon>
        <taxon>Brassicales</taxon>
        <taxon>Brassicaceae</taxon>
        <taxon>Brassiceae</taxon>
        <taxon>Brassica</taxon>
    </lineage>
</organism>
<dbReference type="eggNOG" id="KOG1075">
    <property type="taxonomic scope" value="Eukaryota"/>
</dbReference>
<dbReference type="InterPro" id="IPR036397">
    <property type="entry name" value="RNaseH_sf"/>
</dbReference>
<dbReference type="AlphaFoldDB" id="A0A0D3A343"/>
<dbReference type="Pfam" id="PF13456">
    <property type="entry name" value="RVT_3"/>
    <property type="match status" value="1"/>
</dbReference>
<dbReference type="Proteomes" id="UP000032141">
    <property type="component" value="Chromosome C1"/>
</dbReference>
<keyword evidence="1" id="KW-1133">Transmembrane helix</keyword>
<dbReference type="GO" id="GO:0003676">
    <property type="term" value="F:nucleic acid binding"/>
    <property type="evidence" value="ECO:0007669"/>
    <property type="project" value="InterPro"/>
</dbReference>
<dbReference type="HOGENOM" id="CLU_000680_5_2_1"/>
<dbReference type="InterPro" id="IPR012337">
    <property type="entry name" value="RNaseH-like_sf"/>
</dbReference>
<evidence type="ECO:0000313" key="3">
    <source>
        <dbReference type="EnsemblPlants" id="Bo1g013170.1"/>
    </source>
</evidence>
<dbReference type="Gene3D" id="3.30.420.10">
    <property type="entry name" value="Ribonuclease H-like superfamily/Ribonuclease H"/>
    <property type="match status" value="1"/>
</dbReference>
<reference evidence="3" key="2">
    <citation type="submission" date="2015-03" db="UniProtKB">
        <authorList>
            <consortium name="EnsemblPlants"/>
        </authorList>
    </citation>
    <scope>IDENTIFICATION</scope>
</reference>
<dbReference type="GO" id="GO:0004523">
    <property type="term" value="F:RNA-DNA hybrid ribonuclease activity"/>
    <property type="evidence" value="ECO:0007669"/>
    <property type="project" value="InterPro"/>
</dbReference>